<name>A0A3B0Y424_9ZZZZ</name>
<evidence type="ECO:0008006" key="2">
    <source>
        <dbReference type="Google" id="ProtNLM"/>
    </source>
</evidence>
<dbReference type="EMBL" id="UOFJ01000571">
    <property type="protein sequence ID" value="VAW71153.1"/>
    <property type="molecule type" value="Genomic_DNA"/>
</dbReference>
<evidence type="ECO:0000313" key="1">
    <source>
        <dbReference type="EMBL" id="VAW71153.1"/>
    </source>
</evidence>
<dbReference type="AlphaFoldDB" id="A0A3B0Y424"/>
<dbReference type="InterPro" id="IPR021244">
    <property type="entry name" value="DUF2802"/>
</dbReference>
<protein>
    <recommendedName>
        <fullName evidence="2">DUF2802 domain-containing protein</fullName>
    </recommendedName>
</protein>
<reference evidence="1" key="1">
    <citation type="submission" date="2018-06" db="EMBL/GenBank/DDBJ databases">
        <authorList>
            <person name="Zhirakovskaya E."/>
        </authorList>
    </citation>
    <scope>NUCLEOTIDE SEQUENCE</scope>
</reference>
<accession>A0A3B0Y424</accession>
<proteinExistence type="predicted"/>
<organism evidence="1">
    <name type="scientific">hydrothermal vent metagenome</name>
    <dbReference type="NCBI Taxonomy" id="652676"/>
    <lineage>
        <taxon>unclassified sequences</taxon>
        <taxon>metagenomes</taxon>
        <taxon>ecological metagenomes</taxon>
    </lineage>
</organism>
<sequence>MNALVVLVCILVLLMSLAFYVWSAKQLQQFKSEIQSKMNNCKVNSELIALNAGSVGLGERFIKMEKQVQQLLSTIDEMESQLQSTSPYAYAIELVHRGSTADNIAELCHISQTEAELMVVMHRHTKAA</sequence>
<dbReference type="Pfam" id="PF10975">
    <property type="entry name" value="DUF2802"/>
    <property type="match status" value="1"/>
</dbReference>
<gene>
    <name evidence="1" type="ORF">MNBD_GAMMA10-1922</name>
</gene>